<evidence type="ECO:0000256" key="2">
    <source>
        <dbReference type="ARBA" id="ARBA00022741"/>
    </source>
</evidence>
<dbReference type="PANTHER" id="PTHR14187:SF5">
    <property type="entry name" value="HEAT SHOCK 70 KDA PROTEIN 12A"/>
    <property type="match status" value="1"/>
</dbReference>
<evidence type="ECO:0000313" key="4">
    <source>
        <dbReference type="EMBL" id="VDI79721.1"/>
    </source>
</evidence>
<keyword evidence="2" id="KW-0547">Nucleotide-binding</keyword>
<comment type="caution">
    <text evidence="4">The sequence shown here is derived from an EMBL/GenBank/DDBJ whole genome shotgun (WGS) entry which is preliminary data.</text>
</comment>
<reference evidence="4" key="1">
    <citation type="submission" date="2018-11" db="EMBL/GenBank/DDBJ databases">
        <authorList>
            <person name="Alioto T."/>
            <person name="Alioto T."/>
        </authorList>
    </citation>
    <scope>NUCLEOTIDE SEQUENCE</scope>
</reference>
<dbReference type="PANTHER" id="PTHR14187">
    <property type="entry name" value="ALPHA KINASE/ELONGATION FACTOR 2 KINASE"/>
    <property type="match status" value="1"/>
</dbReference>
<gene>
    <name evidence="4" type="ORF">MGAL_10B045114</name>
</gene>
<dbReference type="EMBL" id="UYJE01010099">
    <property type="protein sequence ID" value="VDI79721.1"/>
    <property type="molecule type" value="Genomic_DNA"/>
</dbReference>
<dbReference type="GO" id="GO:0005524">
    <property type="term" value="F:ATP binding"/>
    <property type="evidence" value="ECO:0007669"/>
    <property type="project" value="UniProtKB-KW"/>
</dbReference>
<dbReference type="AlphaFoldDB" id="A0A8B6HJ19"/>
<dbReference type="Pfam" id="PF00012">
    <property type="entry name" value="HSP70"/>
    <property type="match status" value="1"/>
</dbReference>
<dbReference type="CDD" id="cd10229">
    <property type="entry name" value="ASKHA_NBD_HSP70_HSPA12"/>
    <property type="match status" value="1"/>
</dbReference>
<name>A0A8B6HJ19_MYTGA</name>
<dbReference type="Gene3D" id="3.90.640.10">
    <property type="entry name" value="Actin, Chain A, domain 4"/>
    <property type="match status" value="1"/>
</dbReference>
<dbReference type="OrthoDB" id="2963168at2759"/>
<accession>A0A8B6HJ19</accession>
<protein>
    <submittedName>
        <fullName evidence="4">Uncharacterized protein</fullName>
    </submittedName>
</protein>
<dbReference type="InterPro" id="IPR043129">
    <property type="entry name" value="ATPase_NBD"/>
</dbReference>
<keyword evidence="5" id="KW-1185">Reference proteome</keyword>
<dbReference type="Gene3D" id="3.30.420.40">
    <property type="match status" value="2"/>
</dbReference>
<evidence type="ECO:0000313" key="5">
    <source>
        <dbReference type="Proteomes" id="UP000596742"/>
    </source>
</evidence>
<sequence>MMLEDITGKSINALDVFALSIEALKNHLIAALETQGTGVKPSEIQWVLTVPAIWTDNAKQFMRKSAEMAGILKNCLLISLEPEAASIYCQYLHTEKLSGIESGFTMANVGTKYMVVDLGGGTADITVHEKLVGDNLKEICRASGGDCGGTAVDAAFIQMLAKIVGAPLVNSLKQEEPTAYLDLLREFETVKRTVTSSKSGKINMAIPYATLDSLCKKHLGEDLFSSLLSSPYAPSIALRGDKMRIDADLFRSFFGKTIKNLLQLVNEVLEQKQARSVVQILLVGGFSECSLIQEAMKTEFTKCRVVVPKECGLAVLQGAVLFGHKPSFIASRISRFNYGMAMTRPFDPDIHDEKHKIVLGGEVKCNNVFDLIMKKDEHVSAGTVVKKKYSSHVSHNKFALKVFVSESSCPMYVVDDDCTCLGGVTVRITDSSIKHKCDVELVFGNTELSIKAKDTDTGNVFEAIFDLI</sequence>
<evidence type="ECO:0000256" key="1">
    <source>
        <dbReference type="ARBA" id="ARBA00007381"/>
    </source>
</evidence>
<proteinExistence type="inferred from homology"/>
<dbReference type="Proteomes" id="UP000596742">
    <property type="component" value="Unassembled WGS sequence"/>
</dbReference>
<dbReference type="SUPFAM" id="SSF53067">
    <property type="entry name" value="Actin-like ATPase domain"/>
    <property type="match status" value="2"/>
</dbReference>
<dbReference type="InterPro" id="IPR013126">
    <property type="entry name" value="Hsp_70_fam"/>
</dbReference>
<keyword evidence="3" id="KW-0067">ATP-binding</keyword>
<organism evidence="4 5">
    <name type="scientific">Mytilus galloprovincialis</name>
    <name type="common">Mediterranean mussel</name>
    <dbReference type="NCBI Taxonomy" id="29158"/>
    <lineage>
        <taxon>Eukaryota</taxon>
        <taxon>Metazoa</taxon>
        <taxon>Spiralia</taxon>
        <taxon>Lophotrochozoa</taxon>
        <taxon>Mollusca</taxon>
        <taxon>Bivalvia</taxon>
        <taxon>Autobranchia</taxon>
        <taxon>Pteriomorphia</taxon>
        <taxon>Mytilida</taxon>
        <taxon>Mytiloidea</taxon>
        <taxon>Mytilidae</taxon>
        <taxon>Mytilinae</taxon>
        <taxon>Mytilus</taxon>
    </lineage>
</organism>
<comment type="similarity">
    <text evidence="1">Belongs to the heat shock protein 70 family.</text>
</comment>
<evidence type="ECO:0000256" key="3">
    <source>
        <dbReference type="ARBA" id="ARBA00022840"/>
    </source>
</evidence>
<dbReference type="GO" id="GO:0140662">
    <property type="term" value="F:ATP-dependent protein folding chaperone"/>
    <property type="evidence" value="ECO:0007669"/>
    <property type="project" value="InterPro"/>
</dbReference>